<feature type="compositionally biased region" description="Polar residues" evidence="1">
    <location>
        <begin position="1141"/>
        <end position="1156"/>
    </location>
</feature>
<dbReference type="RefSeq" id="WP_002791883.1">
    <property type="nucleotide sequence ID" value="NZ_HE973582.1"/>
</dbReference>
<evidence type="ECO:0000313" key="2">
    <source>
        <dbReference type="EMBL" id="CCI20992.1"/>
    </source>
</evidence>
<proteinExistence type="predicted"/>
<dbReference type="EMBL" id="CAIN01000021">
    <property type="protein sequence ID" value="CCI20992.1"/>
    <property type="molecule type" value="Genomic_DNA"/>
</dbReference>
<gene>
    <name evidence="2" type="ORF">MICAG_1170006</name>
</gene>
<evidence type="ECO:0008006" key="4">
    <source>
        <dbReference type="Google" id="ProtNLM"/>
    </source>
</evidence>
<sequence length="1156" mass="133371">MPKKQKKLEETGQLNLFDNTTEIDDEDLDFEFEDIDLESLVSEDLGITESVSDRRVETVRQLLTLKLLREAIRAENPDDRVMADFAEMVLPNLLRLAIGVTAKGGNFIEAVDRGRELRNKPKAKRDNAGDQSLNTHLLNGLFPANLIEKRLQKLNTTVRRIIKEFERRLAIAGFLVHDFEKFSYDRFPSMSERYIQIQRDFIQDPFKNQDPRKLSREEHREILQVLIPELGLDRFLFPDNPERWLEYLDDLLYIAKNTQRRNDTDLNTSEDGLNVRLNDRVIESLCDLACLADRLASIIKHPHDAEKASLQDLLYSLSDGELKFTYHSIAENRGVLTNVLNNAVMEAHQELDYQPLLYLPTGVVYIAPKNAPEVSLETLPNRVVDTIKSLCSGELQRKQTGFGRDGKGMKYADYYSQFFDDAGLMRAALNATLRILGDNKASVARSRGENLIKFQQQGVLPTDYDFHCEDDIRIDRLAEFGDVVTRKIWGDRLEKIEQARKLQKNLPAPPDLDLISEIAHYWNLENYLPQIRAIKRINESLKELKLKGNTGGVPYEWYYLAAQYLKQHPGIEDIRPVAEDLIAFLAAKIAAIVAGYNLPDGWEDLREWVNQVVQLPGRELAHSIETFQKELNHYNAAKKQGRGRQLLCSISHSPYSVSEQMESAVLFTPQVYTNKQMLAGSNAKRNISSIAGTEMMLRQILMNQTQAVGKRFEDGKYRYLYFYPTYYFTPETNSFLQKAYANIAQTRFDSSIKLHFVDKNLVANFDRTRYQSVDSFLIDEKLRQKKETINEEEDGKKDRTFKLSYPEDKPLTFYFMALPPGRNPTDTESWVMPAWLGLAFPMILDVKTVVSESPIPPYRDGAEFEETVFLDSAPQAIRSLTRCDRFRLDRVLNPWQDNDGKKYSAPLNTLTAAYSIHLDVNSKQGKTGYDPNWGKLTELAINLETSPLYVFHYFKQWKRGKDADIPSANRIALYLYDFYPCFDPYVQANRTNLTIDMTAESPLNHPKNLTELYRQFYRAKSSKGKPIKANAILKPIDEAADIILKADKAISDDLTSLVAARLFKLMDRVRSQTAEGRYVIKERDQEREKILDFAKYFVKNVFEESFESDRARLAGRQLNIIRDTCEFLYRLEMDKERRQRQVQPLDTSNSSSEEEE</sequence>
<accession>I4HG18</accession>
<name>I4HG18_MICAE</name>
<feature type="region of interest" description="Disordered" evidence="1">
    <location>
        <begin position="1136"/>
        <end position="1156"/>
    </location>
</feature>
<dbReference type="InterPro" id="IPR017589">
    <property type="entry name" value="CRISPR-assoc_prot_Cas10d/Csc3"/>
</dbReference>
<reference evidence="2 3" key="1">
    <citation type="submission" date="2012-04" db="EMBL/GenBank/DDBJ databases">
        <authorList>
            <person name="Genoscope - CEA"/>
        </authorList>
    </citation>
    <scope>NUCLEOTIDE SEQUENCE [LARGE SCALE GENOMIC DNA]</scope>
    <source>
        <strain evidence="2 3">9808</strain>
    </source>
</reference>
<dbReference type="NCBIfam" id="TIGR03174">
    <property type="entry name" value="cas_Csc3"/>
    <property type="match status" value="1"/>
</dbReference>
<dbReference type="Proteomes" id="UP000005291">
    <property type="component" value="Unassembled WGS sequence"/>
</dbReference>
<organism evidence="2 3">
    <name type="scientific">Microcystis aeruginosa PCC 9808</name>
    <dbReference type="NCBI Taxonomy" id="1160284"/>
    <lineage>
        <taxon>Bacteria</taxon>
        <taxon>Bacillati</taxon>
        <taxon>Cyanobacteriota</taxon>
        <taxon>Cyanophyceae</taxon>
        <taxon>Oscillatoriophycideae</taxon>
        <taxon>Chroococcales</taxon>
        <taxon>Microcystaceae</taxon>
        <taxon>Microcystis</taxon>
    </lineage>
</organism>
<evidence type="ECO:0000313" key="3">
    <source>
        <dbReference type="Proteomes" id="UP000005291"/>
    </source>
</evidence>
<protein>
    <recommendedName>
        <fullName evidence="4">CRISPR-associated protein Csc3</fullName>
    </recommendedName>
</protein>
<comment type="caution">
    <text evidence="2">The sequence shown here is derived from an EMBL/GenBank/DDBJ whole genome shotgun (WGS) entry which is preliminary data.</text>
</comment>
<dbReference type="AlphaFoldDB" id="I4HG18"/>
<evidence type="ECO:0000256" key="1">
    <source>
        <dbReference type="SAM" id="MobiDB-lite"/>
    </source>
</evidence>
<dbReference type="HOGENOM" id="CLU_280448_0_0_3"/>